<feature type="transmembrane region" description="Helical" evidence="1">
    <location>
        <begin position="27"/>
        <end position="49"/>
    </location>
</feature>
<evidence type="ECO:0000313" key="3">
    <source>
        <dbReference type="EMBL" id="OOF93307.1"/>
    </source>
</evidence>
<gene>
    <name evidence="3" type="ORF">ASPCADRAFT_398388</name>
</gene>
<dbReference type="Gene3D" id="1.10.167.10">
    <property type="entry name" value="Regulator of G-protein Signalling 4, domain 2"/>
    <property type="match status" value="1"/>
</dbReference>
<sequence>MAAMAAVPGLTIYNLPTSPPNWDRVGVFYISLCAIWTALLLAGMAFCWFNRRIPMLRVRGLPLSFSAIALLHVYWILGQILYPVGATIPIVLAYDIQYFVMGIYFPLGIALFQASNLRFLHVAKMQRQQFVHSEPRTDQRCNGSDTSWLWRLRNLDYMKRAFLFIGFGMVLQFILSVCMWLACAKYHPTYGIPGTEIHGSTIPEQIVYLGRGWEWWPTVLWQAIWTWIAAPLLIWKAWGIRDAMGWRTQTIACCISGLHATPMFLIASYVPAFAKVNAYFAPSQWIHVSIIMFEIFTVFVPICEVIKLWIMSKKTTESMTKYLSSSSSTQFNRSASVDVKSTPSSSLAEKGQMIEVLDESSSDRLYTMDGLEQTLRTNSNELQEFAALSEFSGENIAFLREVERWKSSWPETLNSNDEQQMIGAFNQALRIYAAFISTHDAEFPLNIASQSLKHMETIFEKPARVLFGEKTVNPTAPFDEPFASSSSDIHDPQASYTGEVPAAFDMTILDPIQDHVKYLVLTNTWPKFVESIRRRSMDSQDTGWLSHKRVKLLSLL</sequence>
<name>A0A1R3RFS3_ASPC5</name>
<dbReference type="OrthoDB" id="5313079at2759"/>
<keyword evidence="1" id="KW-0812">Transmembrane</keyword>
<dbReference type="InterPro" id="IPR044926">
    <property type="entry name" value="RGS_subdomain_2"/>
</dbReference>
<dbReference type="SUPFAM" id="SSF48097">
    <property type="entry name" value="Regulator of G-protein signaling, RGS"/>
    <property type="match status" value="1"/>
</dbReference>
<dbReference type="OMA" id="YWILAQI"/>
<dbReference type="VEuPathDB" id="FungiDB:ASPCADRAFT_398388"/>
<dbReference type="EMBL" id="KV907504">
    <property type="protein sequence ID" value="OOF93307.1"/>
    <property type="molecule type" value="Genomic_DNA"/>
</dbReference>
<feature type="transmembrane region" description="Helical" evidence="1">
    <location>
        <begin position="161"/>
        <end position="182"/>
    </location>
</feature>
<evidence type="ECO:0000259" key="2">
    <source>
        <dbReference type="PROSITE" id="PS50132"/>
    </source>
</evidence>
<keyword evidence="1" id="KW-0472">Membrane</keyword>
<evidence type="ECO:0000313" key="4">
    <source>
        <dbReference type="Proteomes" id="UP000188318"/>
    </source>
</evidence>
<dbReference type="Proteomes" id="UP000188318">
    <property type="component" value="Unassembled WGS sequence"/>
</dbReference>
<evidence type="ECO:0000256" key="1">
    <source>
        <dbReference type="SAM" id="Phobius"/>
    </source>
</evidence>
<feature type="transmembrane region" description="Helical" evidence="1">
    <location>
        <begin position="250"/>
        <end position="273"/>
    </location>
</feature>
<keyword evidence="4" id="KW-1185">Reference proteome</keyword>
<dbReference type="InterPro" id="IPR016137">
    <property type="entry name" value="RGS"/>
</dbReference>
<dbReference type="InterPro" id="IPR036305">
    <property type="entry name" value="RGS_sf"/>
</dbReference>
<feature type="transmembrane region" description="Helical" evidence="1">
    <location>
        <begin position="285"/>
        <end position="310"/>
    </location>
</feature>
<dbReference type="AlphaFoldDB" id="A0A1R3RFS3"/>
<dbReference type="PROSITE" id="PS50132">
    <property type="entry name" value="RGS"/>
    <property type="match status" value="1"/>
</dbReference>
<protein>
    <recommendedName>
        <fullName evidence="2">RGS domain-containing protein</fullName>
    </recommendedName>
</protein>
<proteinExistence type="predicted"/>
<keyword evidence="1" id="KW-1133">Transmembrane helix</keyword>
<dbReference type="STRING" id="602072.A0A1R3RFS3"/>
<accession>A0A1R3RFS3</accession>
<reference evidence="4" key="1">
    <citation type="journal article" date="2017" name="Genome Biol.">
        <title>Comparative genomics reveals high biological diversity and specific adaptations in the industrially and medically important fungal genus Aspergillus.</title>
        <authorList>
            <person name="de Vries R.P."/>
            <person name="Riley R."/>
            <person name="Wiebenga A."/>
            <person name="Aguilar-Osorio G."/>
            <person name="Amillis S."/>
            <person name="Uchima C.A."/>
            <person name="Anderluh G."/>
            <person name="Asadollahi M."/>
            <person name="Askin M."/>
            <person name="Barry K."/>
            <person name="Battaglia E."/>
            <person name="Bayram O."/>
            <person name="Benocci T."/>
            <person name="Braus-Stromeyer S.A."/>
            <person name="Caldana C."/>
            <person name="Canovas D."/>
            <person name="Cerqueira G.C."/>
            <person name="Chen F."/>
            <person name="Chen W."/>
            <person name="Choi C."/>
            <person name="Clum A."/>
            <person name="Dos Santos R.A."/>
            <person name="Damasio A.R."/>
            <person name="Diallinas G."/>
            <person name="Emri T."/>
            <person name="Fekete E."/>
            <person name="Flipphi M."/>
            <person name="Freyberg S."/>
            <person name="Gallo A."/>
            <person name="Gournas C."/>
            <person name="Habgood R."/>
            <person name="Hainaut M."/>
            <person name="Harispe M.L."/>
            <person name="Henrissat B."/>
            <person name="Hilden K.S."/>
            <person name="Hope R."/>
            <person name="Hossain A."/>
            <person name="Karabika E."/>
            <person name="Karaffa L."/>
            <person name="Karanyi Z."/>
            <person name="Krasevec N."/>
            <person name="Kuo A."/>
            <person name="Kusch H."/>
            <person name="LaButti K."/>
            <person name="Lagendijk E.L."/>
            <person name="Lapidus A."/>
            <person name="Levasseur A."/>
            <person name="Lindquist E."/>
            <person name="Lipzen A."/>
            <person name="Logrieco A.F."/>
            <person name="MacCabe A."/>
            <person name="Maekelae M.R."/>
            <person name="Malavazi I."/>
            <person name="Melin P."/>
            <person name="Meyer V."/>
            <person name="Mielnichuk N."/>
            <person name="Miskei M."/>
            <person name="Molnar A.P."/>
            <person name="Mule G."/>
            <person name="Ngan C.Y."/>
            <person name="Orejas M."/>
            <person name="Orosz E."/>
            <person name="Ouedraogo J.P."/>
            <person name="Overkamp K.M."/>
            <person name="Park H.-S."/>
            <person name="Perrone G."/>
            <person name="Piumi F."/>
            <person name="Punt P.J."/>
            <person name="Ram A.F."/>
            <person name="Ramon A."/>
            <person name="Rauscher S."/>
            <person name="Record E."/>
            <person name="Riano-Pachon D.M."/>
            <person name="Robert V."/>
            <person name="Roehrig J."/>
            <person name="Ruller R."/>
            <person name="Salamov A."/>
            <person name="Salih N.S."/>
            <person name="Samson R.A."/>
            <person name="Sandor E."/>
            <person name="Sanguinetti M."/>
            <person name="Schuetze T."/>
            <person name="Sepcic K."/>
            <person name="Shelest E."/>
            <person name="Sherlock G."/>
            <person name="Sophianopoulou V."/>
            <person name="Squina F.M."/>
            <person name="Sun H."/>
            <person name="Susca A."/>
            <person name="Todd R.B."/>
            <person name="Tsang A."/>
            <person name="Unkles S.E."/>
            <person name="van de Wiele N."/>
            <person name="van Rossen-Uffink D."/>
            <person name="Oliveira J.V."/>
            <person name="Vesth T.C."/>
            <person name="Visser J."/>
            <person name="Yu J.-H."/>
            <person name="Zhou M."/>
            <person name="Andersen M.R."/>
            <person name="Archer D.B."/>
            <person name="Baker S.E."/>
            <person name="Benoit I."/>
            <person name="Brakhage A.A."/>
            <person name="Braus G.H."/>
            <person name="Fischer R."/>
            <person name="Frisvad J.C."/>
            <person name="Goldman G.H."/>
            <person name="Houbraken J."/>
            <person name="Oakley B."/>
            <person name="Pocsi I."/>
            <person name="Scazzocchio C."/>
            <person name="Seiboth B."/>
            <person name="vanKuyk P.A."/>
            <person name="Wortman J."/>
            <person name="Dyer P.S."/>
            <person name="Grigoriev I.V."/>
        </authorList>
    </citation>
    <scope>NUCLEOTIDE SEQUENCE [LARGE SCALE GENOMIC DNA]</scope>
    <source>
        <strain evidence="4">ITEM 5010</strain>
    </source>
</reference>
<feature type="transmembrane region" description="Helical" evidence="1">
    <location>
        <begin position="96"/>
        <end position="117"/>
    </location>
</feature>
<organism evidence="3 4">
    <name type="scientific">Aspergillus carbonarius (strain ITEM 5010)</name>
    <dbReference type="NCBI Taxonomy" id="602072"/>
    <lineage>
        <taxon>Eukaryota</taxon>
        <taxon>Fungi</taxon>
        <taxon>Dikarya</taxon>
        <taxon>Ascomycota</taxon>
        <taxon>Pezizomycotina</taxon>
        <taxon>Eurotiomycetes</taxon>
        <taxon>Eurotiomycetidae</taxon>
        <taxon>Eurotiales</taxon>
        <taxon>Aspergillaceae</taxon>
        <taxon>Aspergillus</taxon>
        <taxon>Aspergillus subgen. Circumdati</taxon>
    </lineage>
</organism>
<feature type="transmembrane region" description="Helical" evidence="1">
    <location>
        <begin position="61"/>
        <end position="84"/>
    </location>
</feature>
<feature type="transmembrane region" description="Helical" evidence="1">
    <location>
        <begin position="219"/>
        <end position="238"/>
    </location>
</feature>
<feature type="domain" description="RGS" evidence="2">
    <location>
        <begin position="389"/>
        <end position="531"/>
    </location>
</feature>